<organism evidence="6 7">
    <name type="scientific">Phyllobacterium endophyticum</name>
    <dbReference type="NCBI Taxonomy" id="1149773"/>
    <lineage>
        <taxon>Bacteria</taxon>
        <taxon>Pseudomonadati</taxon>
        <taxon>Pseudomonadota</taxon>
        <taxon>Alphaproteobacteria</taxon>
        <taxon>Hyphomicrobiales</taxon>
        <taxon>Phyllobacteriaceae</taxon>
        <taxon>Phyllobacterium</taxon>
    </lineage>
</organism>
<evidence type="ECO:0000256" key="4">
    <source>
        <dbReference type="SAM" id="Coils"/>
    </source>
</evidence>
<dbReference type="PANTHER" id="PTHR43537:SF39">
    <property type="entry name" value="HTH-TYPE TRANSCRIPTIONAL REGULATOR MCBR"/>
    <property type="match status" value="1"/>
</dbReference>
<accession>A0A2P7AVK7</accession>
<dbReference type="Gene3D" id="1.20.120.530">
    <property type="entry name" value="GntR ligand-binding domain-like"/>
    <property type="match status" value="1"/>
</dbReference>
<dbReference type="InterPro" id="IPR036388">
    <property type="entry name" value="WH-like_DNA-bd_sf"/>
</dbReference>
<keyword evidence="4" id="KW-0175">Coiled coil</keyword>
<comment type="caution">
    <text evidence="6">The sequence shown here is derived from an EMBL/GenBank/DDBJ whole genome shotgun (WGS) entry which is preliminary data.</text>
</comment>
<dbReference type="SUPFAM" id="SSF46785">
    <property type="entry name" value="Winged helix' DNA-binding domain"/>
    <property type="match status" value="1"/>
</dbReference>
<dbReference type="Pfam" id="PF00392">
    <property type="entry name" value="GntR"/>
    <property type="match status" value="1"/>
</dbReference>
<name>A0A2P7AVK7_9HYPH</name>
<evidence type="ECO:0000259" key="5">
    <source>
        <dbReference type="PROSITE" id="PS50949"/>
    </source>
</evidence>
<protein>
    <submittedName>
        <fullName evidence="6">GntR family transcriptional regulator</fullName>
    </submittedName>
</protein>
<reference evidence="7" key="1">
    <citation type="submission" date="2017-11" db="EMBL/GenBank/DDBJ databases">
        <authorList>
            <person name="Kuznetsova I."/>
            <person name="Sazanova A."/>
            <person name="Chirak E."/>
            <person name="Safronova V."/>
            <person name="Willems A."/>
        </authorList>
    </citation>
    <scope>NUCLEOTIDE SEQUENCE [LARGE SCALE GENOMIC DNA]</scope>
    <source>
        <strain evidence="7">PEPV15</strain>
    </source>
</reference>
<dbReference type="GO" id="GO:0003677">
    <property type="term" value="F:DNA binding"/>
    <property type="evidence" value="ECO:0007669"/>
    <property type="project" value="UniProtKB-KW"/>
</dbReference>
<keyword evidence="2" id="KW-0238">DNA-binding</keyword>
<dbReference type="Pfam" id="PF07729">
    <property type="entry name" value="FCD"/>
    <property type="match status" value="1"/>
</dbReference>
<feature type="domain" description="HTH gntR-type" evidence="5">
    <location>
        <begin position="19"/>
        <end position="86"/>
    </location>
</feature>
<dbReference type="SUPFAM" id="SSF48008">
    <property type="entry name" value="GntR ligand-binding domain-like"/>
    <property type="match status" value="1"/>
</dbReference>
<dbReference type="RefSeq" id="WP_106716700.1">
    <property type="nucleotide sequence ID" value="NZ_JACHXT010000001.1"/>
</dbReference>
<dbReference type="OrthoDB" id="9815654at2"/>
<dbReference type="GO" id="GO:0003700">
    <property type="term" value="F:DNA-binding transcription factor activity"/>
    <property type="evidence" value="ECO:0007669"/>
    <property type="project" value="InterPro"/>
</dbReference>
<dbReference type="SMART" id="SM00895">
    <property type="entry name" value="FCD"/>
    <property type="match status" value="1"/>
</dbReference>
<evidence type="ECO:0000256" key="1">
    <source>
        <dbReference type="ARBA" id="ARBA00023015"/>
    </source>
</evidence>
<proteinExistence type="predicted"/>
<dbReference type="InterPro" id="IPR036390">
    <property type="entry name" value="WH_DNA-bd_sf"/>
</dbReference>
<keyword evidence="7" id="KW-1185">Reference proteome</keyword>
<dbReference type="Proteomes" id="UP000241158">
    <property type="component" value="Unassembled WGS sequence"/>
</dbReference>
<dbReference type="InterPro" id="IPR008920">
    <property type="entry name" value="TF_FadR/GntR_C"/>
</dbReference>
<feature type="coiled-coil region" evidence="4">
    <location>
        <begin position="111"/>
        <end position="138"/>
    </location>
</feature>
<dbReference type="InterPro" id="IPR000524">
    <property type="entry name" value="Tscrpt_reg_HTH_GntR"/>
</dbReference>
<evidence type="ECO:0000313" key="6">
    <source>
        <dbReference type="EMBL" id="PSH58248.1"/>
    </source>
</evidence>
<keyword evidence="3" id="KW-0804">Transcription</keyword>
<sequence length="226" mass="24947">MAEAGYRRPGVEILPLSKETLQDRVYRQIASLILEGGIVPGEMVPVQSLADAFGVSAMPVREALRRLTAANALTVVSGRSIGIPRLSRAKLTDLRNVRIEIEALAGKWAAERIEEKEIEELRSLLKDLEEANASGDIKSYLRANYAFHFSIYRAAGSESILNIIENLWLQVSPYFNMLHDSGNYTKANEHHQSMLAALCAHDGKAIEKAVKADIDAAYDVLVELVT</sequence>
<dbReference type="PANTHER" id="PTHR43537">
    <property type="entry name" value="TRANSCRIPTIONAL REGULATOR, GNTR FAMILY"/>
    <property type="match status" value="1"/>
</dbReference>
<evidence type="ECO:0000256" key="2">
    <source>
        <dbReference type="ARBA" id="ARBA00023125"/>
    </source>
</evidence>
<gene>
    <name evidence="6" type="ORF">CU100_11515</name>
</gene>
<dbReference type="PROSITE" id="PS50949">
    <property type="entry name" value="HTH_GNTR"/>
    <property type="match status" value="1"/>
</dbReference>
<dbReference type="AlphaFoldDB" id="A0A2P7AVK7"/>
<evidence type="ECO:0000313" key="7">
    <source>
        <dbReference type="Proteomes" id="UP000241158"/>
    </source>
</evidence>
<dbReference type="EMBL" id="PGGN01000002">
    <property type="protein sequence ID" value="PSH58248.1"/>
    <property type="molecule type" value="Genomic_DNA"/>
</dbReference>
<evidence type="ECO:0000256" key="3">
    <source>
        <dbReference type="ARBA" id="ARBA00023163"/>
    </source>
</evidence>
<dbReference type="InterPro" id="IPR011711">
    <property type="entry name" value="GntR_C"/>
</dbReference>
<keyword evidence="1" id="KW-0805">Transcription regulation</keyword>
<dbReference type="SMART" id="SM00345">
    <property type="entry name" value="HTH_GNTR"/>
    <property type="match status" value="1"/>
</dbReference>
<dbReference type="Gene3D" id="1.10.10.10">
    <property type="entry name" value="Winged helix-like DNA-binding domain superfamily/Winged helix DNA-binding domain"/>
    <property type="match status" value="1"/>
</dbReference>